<dbReference type="InterPro" id="IPR000328">
    <property type="entry name" value="GP41-like"/>
</dbReference>
<evidence type="ECO:0000256" key="10">
    <source>
        <dbReference type="ARBA" id="ARBA00022570"/>
    </source>
</evidence>
<dbReference type="Pfam" id="PF00517">
    <property type="entry name" value="GP41"/>
    <property type="match status" value="1"/>
</dbReference>
<evidence type="ECO:0000256" key="7">
    <source>
        <dbReference type="ARBA" id="ARBA00022506"/>
    </source>
</evidence>
<dbReference type="GO" id="GO:0005198">
    <property type="term" value="F:structural molecule activity"/>
    <property type="evidence" value="ECO:0007669"/>
    <property type="project" value="UniProtKB-UniRule"/>
</dbReference>
<dbReference type="GO" id="GO:0019064">
    <property type="term" value="P:fusion of virus membrane with host plasma membrane"/>
    <property type="evidence" value="ECO:0007669"/>
    <property type="project" value="UniProtKB-UniRule"/>
</dbReference>
<feature type="region of interest" description="Disordered" evidence="34">
    <location>
        <begin position="706"/>
        <end position="729"/>
    </location>
</feature>
<evidence type="ECO:0000256" key="16">
    <source>
        <dbReference type="ARBA" id="ARBA00022729"/>
    </source>
</evidence>
<protein>
    <recommendedName>
        <fullName evidence="32">Envelope glycoprotein gp160</fullName>
    </recommendedName>
    <alternativeName>
        <fullName evidence="32">Env polyprotein</fullName>
    </alternativeName>
    <component>
        <recommendedName>
            <fullName evidence="32">Surface protein gp120</fullName>
            <shortName evidence="32">SU</shortName>
        </recommendedName>
        <alternativeName>
            <fullName evidence="32">Glycoprotein 120</fullName>
            <shortName evidence="32">gp120</shortName>
        </alternativeName>
    </component>
    <component>
        <recommendedName>
            <fullName evidence="32">Transmembrane protein gp41</fullName>
            <shortName evidence="32">TM</shortName>
        </recommendedName>
        <alternativeName>
            <fullName evidence="32">Glycoprotein 41</fullName>
            <shortName evidence="32">gp41</shortName>
        </alternativeName>
    </component>
</protein>
<dbReference type="FunFam" id="1.10.287.210:FF:000001">
    <property type="entry name" value="Envelope glycoprotein gp160"/>
    <property type="match status" value="1"/>
</dbReference>
<keyword evidence="26 32" id="KW-0564">Palmitate</keyword>
<comment type="function">
    <text evidence="32">Transmembrane protein gp41: Acts as a class I viral fusion protein. Under the current model, the protein has at least 3 conformational states: pre-fusion native state, pre-hairpin intermediate state, and post-fusion hairpin state. During fusion of viral and target intracellular membranes, the coiled coil regions (heptad repeats) assume a trimer-of-hairpins structure, positioning the fusion peptide in close proximity to the C-terminal region of the ectodomain. The formation of this structure appears to drive apposition and subsequent fusion of viral and target cell membranes. Complete fusion occurs in host cell endosomes and is dynamin-dependent, however some lipid transfer might occur at the plasma membrane. The virus undergoes clathrin-dependent internalization long before endosomal fusion, thus minimizing the surface exposure of conserved viral epitopes during fusion and reducing the efficacy of inhibitors targeting these epitopes. Membranes fusion leads to delivery of the nucleocapsid into the cytoplasm.</text>
</comment>
<sequence>MRVRGMQRNWQHLGKWSLLFLGILIICNAEDLWVTVYYGVPVWKEATTTLFCASDAKAYEKEAHNVWATHACVPTDPNPQEVVLGNVTENFDMWKNNMVEQMHTDIISLWDQSLKPCVKLTPLCVTLNCSNANSTQVNSTQNSTLREDIDAIKNCSFNMTTEVRDKQQKLHALFYRLDIVPIGNVSGNGSGDYRLINCNTSTITQACPKVSWDPIPIHYCAPAGYAILKCNDKEFNGTGPCRNVSTVQCTHGIKPVVSTQLLLNGSLAEEKIIIRSQNISDNVKTIIVHLNASVQINCTRPNNNTRESIQVGPGRAFYATGDIIGDIRKAHCNVSGTQWNKTLEQVRAELKSHFPNATIKFNSSSGGDLEITTHSFNCRGEFFYCNTSGLFNETNFNDTITLPCRIKQIVNMWQEVGRAMYANPIKGNITCSSNITGLILTRDGGQKNDTNQTETFRPGGGNMKDNWRSELYKYKVVEIEPLGVAPTKAKRQVVTRQKRAAIGALFLGFLSAAGSTMGAASITLTVQARQLLSGIVQQQSNLLRAIEAQQHLLQLTVWGIKQLQARVLAVERYLKDQQLLGLWGCSGKLICTTNVPWNSSWSNKSQGEIWDNMTWMQWEKEISSYSNEIYKLIEQSQNQQEKNEQELLALDKWASLWNWFSISNWLWYIRLFIIIVGGLIGLRIVFAILSIVNRVRKGYSPLSLQTHIPSPREPDRPEGIEEGGGEQGKDRSVRFVHGFLSLVWDDLRNLCLFSYRHLRDFILLAARSVDRGLKRGWEALKYLGNLTLYWSQELKNSATSLLNTTAIVVAEGTDRVIEILQRAGRAVLNVPVRIRQGLERALL</sequence>
<feature type="domain" description="Human immunodeficiency virus 1 envelope glycoprotein Gp120" evidence="35">
    <location>
        <begin position="32"/>
        <end position="499"/>
    </location>
</feature>
<keyword evidence="19 32" id="KW-1043">Host membrane</keyword>
<comment type="PTM">
    <text evidence="32">Highly glycosylated by host. The high number of glycan on the protein is reffered to as 'glycan shield' because it contributes to hide protein sequence from adaptive immune system.</text>
</comment>
<feature type="disulfide bond" evidence="32">
    <location>
        <begin position="52"/>
        <end position="72"/>
    </location>
</feature>
<evidence type="ECO:0000256" key="9">
    <source>
        <dbReference type="ARBA" id="ARBA00022511"/>
    </source>
</evidence>
<dbReference type="InterPro" id="IPR036377">
    <property type="entry name" value="Gp120_core_sf"/>
</dbReference>
<evidence type="ECO:0000313" key="37">
    <source>
        <dbReference type="EMBL" id="AWW05524.1"/>
    </source>
</evidence>
<keyword evidence="7 32" id="KW-1168">Fusion of virus membrane with host membrane</keyword>
<keyword evidence="23 32" id="KW-1039">Host endosome</keyword>
<comment type="domain">
    <text evidence="32">The membrane proximal external region (MPER) present in gp41 is a tryptophan-rich region recognized by the antibodies 2F5, Z13, and 4E10. MPER seems to play a role in fusion.</text>
</comment>
<dbReference type="SUPFAM" id="SSF56502">
    <property type="entry name" value="gp120 core"/>
    <property type="match status" value="2"/>
</dbReference>
<feature type="region of interest" description="MPER; binding to GalCer" evidence="32">
    <location>
        <begin position="649"/>
        <end position="670"/>
    </location>
</feature>
<reference evidence="37" key="1">
    <citation type="submission" date="2017-11" db="EMBL/GenBank/DDBJ databases">
        <authorList>
            <person name="Marques B.C.L."/>
            <person name="Morgado M.G."/>
            <person name="Guimaraes M.L."/>
        </authorList>
    </citation>
    <scope>NUCLEOTIDE SEQUENCE</scope>
    <source>
        <strain evidence="37">02BRRJSB167</strain>
    </source>
</reference>
<dbReference type="Gene3D" id="1.10.287.210">
    <property type="match status" value="1"/>
</dbReference>
<dbReference type="GO" id="GO:0055036">
    <property type="term" value="C:virion membrane"/>
    <property type="evidence" value="ECO:0007669"/>
    <property type="project" value="UniProtKB-SubCell"/>
</dbReference>
<feature type="chain" id="PRO_5023230159" description="Transmembrane protein gp41" evidence="32">
    <location>
        <begin position="500"/>
        <end position="843"/>
    </location>
</feature>
<comment type="function">
    <text evidence="32">Surface protein gp120: Attaches the virus to the host lymphoid cell by binding to the primary receptor CD4. This interaction induces a structural rearrangement creating a high affinity binding site for a chemokine coreceptor like CXCR4 and/or CCR5. Acts as a ligand for CD209/DC-SIGN and CLEC4M/DC-SIGNR, which are respectively found on dendritic cells (DCs), and on endothelial cells of liver sinusoids and lymph node sinuses. These interactions allow capture of viral particles at mucosal surfaces by these cells and subsequent transmission to permissive cells. HIV subverts the migration properties of dendritic cells to gain access to CD4+ T-cells in lymph nodes. Virus transmission to permissive T-cells occurs either in trans (without DCs infection, through viral capture and transmission), or in cis (following DCs productive infection, through the usual CD4-gp120 interaction), thereby inducing a robust infection. In trans infection, bound virions remain infectious over days and it is proposed that they are not degraded, but protected in non-lysosomal acidic organelles within the DCs close to the cell membrane thus contributing to the viral infectious potential during DCs' migration from the periphery to the lymphoid tissues. On arrival at lymphoid tissues, intact virions recycle back to DCs' cell surface allowing virus transmission to CD4+ T-cells.</text>
</comment>
<feature type="region of interest" description="V1" evidence="32">
    <location>
        <begin position="129"/>
        <end position="154"/>
    </location>
</feature>
<evidence type="ECO:0000256" key="26">
    <source>
        <dbReference type="ARBA" id="ARBA00023139"/>
    </source>
</evidence>
<evidence type="ECO:0000256" key="32">
    <source>
        <dbReference type="HAMAP-Rule" id="MF_04083"/>
    </source>
</evidence>
<comment type="domain">
    <text evidence="32">The YXXL motif is involved in determining the exact site of viral release at the surface of infected mononuclear cells and promotes endocytosis. YXXL and di-leucine endocytosis motifs interact directly or indirectly with the clathrin adapter complexes, opperate independently, and their activities are not additive.</text>
</comment>
<comment type="caution">
    <text evidence="32">Lacks conserved residue(s) required for the propagation of feature annotation.</text>
</comment>
<feature type="disulfide bond" evidence="32">
    <location>
        <begin position="230"/>
        <end position="241"/>
    </location>
</feature>
<keyword evidence="16 32" id="KW-0732">Signal</keyword>
<evidence type="ECO:0000256" key="5">
    <source>
        <dbReference type="ARBA" id="ARBA00004578"/>
    </source>
</evidence>
<comment type="domain">
    <text evidence="32 33">The 17 amino acids long immunosuppressive region is present in many retroviral envelope proteins. Synthetic peptides derived from this relatively conserved sequence inhibit immune function in vitro and in vivo.</text>
</comment>
<feature type="short sequence motif" description="Di-leucine internalization motif" evidence="32">
    <location>
        <begin position="842"/>
        <end position="843"/>
    </location>
</feature>
<feature type="chain" id="PRO_5023230160" description="Envelope glycoprotein gp160" evidence="32">
    <location>
        <begin position="31"/>
        <end position="843"/>
    </location>
</feature>
<feature type="compositionally biased region" description="Basic and acidic residues" evidence="34">
    <location>
        <begin position="710"/>
        <end position="719"/>
    </location>
</feature>
<evidence type="ECO:0000256" key="6">
    <source>
        <dbReference type="ARBA" id="ARBA00004650"/>
    </source>
</evidence>
<evidence type="ECO:0000259" key="36">
    <source>
        <dbReference type="Pfam" id="PF00517"/>
    </source>
</evidence>
<evidence type="ECO:0000256" key="3">
    <source>
        <dbReference type="ARBA" id="ARBA00004505"/>
    </source>
</evidence>
<dbReference type="GO" id="GO:0044175">
    <property type="term" value="C:host cell endosome membrane"/>
    <property type="evidence" value="ECO:0007669"/>
    <property type="project" value="UniProtKB-SubCell"/>
</dbReference>
<keyword evidence="31 32" id="KW-1160">Virus entry into host cell</keyword>
<keyword evidence="22 32" id="KW-1133">Transmembrane helix</keyword>
<keyword evidence="12 32" id="KW-1162">Viral penetration into host cytoplasm</keyword>
<organism evidence="37">
    <name type="scientific">Human immunodeficiency virus type 1</name>
    <name type="common">HIV-1</name>
    <dbReference type="NCBI Taxonomy" id="11676"/>
    <lineage>
        <taxon>Viruses</taxon>
        <taxon>Riboviria</taxon>
        <taxon>Pararnavirae</taxon>
        <taxon>Artverviricota</taxon>
        <taxon>Revtraviricetes</taxon>
        <taxon>Ortervirales</taxon>
        <taxon>Retroviridae</taxon>
        <taxon>Orthoretrovirinae</taxon>
        <taxon>Lentivirus</taxon>
        <taxon>Lentivirus humimdef1</taxon>
    </lineage>
</organism>
<evidence type="ECO:0000256" key="30">
    <source>
        <dbReference type="ARBA" id="ARBA00023288"/>
    </source>
</evidence>
<dbReference type="FunFam" id="2.170.40.20:FF:000003">
    <property type="entry name" value="Envelope glycoprotein gp160"/>
    <property type="match status" value="1"/>
</dbReference>
<evidence type="ECO:0000256" key="33">
    <source>
        <dbReference type="RuleBase" id="RU363095"/>
    </source>
</evidence>
<keyword evidence="15 32" id="KW-0053">Apoptosis</keyword>
<keyword evidence="13 32" id="KW-0165">Cleavage on pair of basic residues</keyword>
<dbReference type="InterPro" id="IPR000777">
    <property type="entry name" value="HIV1_Gp120"/>
</dbReference>
<evidence type="ECO:0000256" key="27">
    <source>
        <dbReference type="ARBA" id="ARBA00023157"/>
    </source>
</evidence>
<comment type="domain">
    <text evidence="32">Some of the most genetically diverse regions of the viral genome are present in Env. They are called variable regions 1 through 5 (V1 through V5). Coreceptor usage of gp120 is determined mainly by the primary structure of the third variable region (V3) in the outer domain of gp120. The sequence of V3 determines which coreceptor, CCR5 and/or CXCR4 (corresponding to R5/macrophage, X4/T cell and R5X4/T cell and macrophage tropism), is used to trigger the fusion potential of the Env complex, and hence which cells the virus can infect. Binding to CCR5 involves a region adjacent in addition to V3.</text>
</comment>
<evidence type="ECO:0000256" key="29">
    <source>
        <dbReference type="ARBA" id="ARBA00023280"/>
    </source>
</evidence>
<dbReference type="GO" id="GO:1903908">
    <property type="term" value="P:positive regulation of plasma membrane raft polarization"/>
    <property type="evidence" value="ECO:0007669"/>
    <property type="project" value="UniProtKB-UniRule"/>
</dbReference>
<evidence type="ECO:0000256" key="34">
    <source>
        <dbReference type="SAM" id="MobiDB-lite"/>
    </source>
</evidence>
<comment type="PTM">
    <text evidence="32">Specific enzymatic cleavages in vivo yield mature proteins. Envelope glycoproteins are synthesized as a inactive precursor that is heavily N-glycosylated and processed likely by host cell furin in the Golgi to yield the mature SU and TM proteins. The cleavage site between SU and TM requires the minimal sequence [KR]-X-[KR]-R. About 2 of the 9 disulfide bonds of gp41 are reduced by P4HB/PDI, following binding to CD4 receptor.</text>
</comment>
<evidence type="ECO:0000256" key="21">
    <source>
        <dbReference type="ARBA" id="ARBA00022890"/>
    </source>
</evidence>
<feature type="transmembrane region" description="Helical" evidence="33">
    <location>
        <begin position="665"/>
        <end position="692"/>
    </location>
</feature>
<dbReference type="GO" id="GO:0075512">
    <property type="term" value="P:clathrin-dependent endocytosis of virus by host cell"/>
    <property type="evidence" value="ECO:0007669"/>
    <property type="project" value="UniProtKB-UniRule"/>
</dbReference>
<feature type="coiled-coil region" evidence="32">
    <location>
        <begin position="620"/>
        <end position="654"/>
    </location>
</feature>
<keyword evidence="9 32" id="KW-1032">Host cell membrane</keyword>
<comment type="subcellular location">
    <molecule>Transmembrane protein gp41</molecule>
    <subcellularLocation>
        <location evidence="32">Virion membrane</location>
        <topology evidence="32">Single-pass type I membrane protein</topology>
    </subcellularLocation>
    <subcellularLocation>
        <location evidence="32">Host cell membrane</location>
        <topology evidence="32">Single-pass type I membrane protein</topology>
    </subcellularLocation>
    <subcellularLocation>
        <location evidence="32">Host endosome membrane</location>
        <topology evidence="32">Single-pass type I membrane protein</topology>
    </subcellularLocation>
    <text evidence="32">It is probably concentrated at the site of budding and incorporated into the virions possibly by contacts between the cytoplasmic tail of Env and the N-terminus of Gag.</text>
</comment>
<comment type="miscellaneous">
    <text evidence="32">Inhibitors targeting HIV-1 viral envelope proteins are used as antiretroviral drugs. Attachment of virions to the cell surface via non-specific interactions and CD4 binding can be blocked by inhibitors that include cyanovirin-N, cyclotriazadisulfonamide analogs, PRO 2000, TNX 355 and PRO 542. In addition, BMS 806 can block CD4-induced conformational changes. Env interactions with the coreceptor molecules can be targeted by CCR5 antagonists including SCH-D, maraviroc (UK 427857) and aplaviroc (GW 873140), and the CXCR4 antagonist AMD 070. Fusion of viral and cellular membranes can be inhibited by peptides such as enfuvirtide and tifuvirtide (T 1249). Resistance to inhibitors associated with mutations in Env are observed. Most of the time, single mutations confer only a modest reduction in drug susceptibility. Combination of several mutations is usually required to develop a high-level drug resistance.</text>
</comment>
<evidence type="ECO:0000256" key="20">
    <source>
        <dbReference type="ARBA" id="ARBA00022879"/>
    </source>
</evidence>
<comment type="miscellaneous">
    <text evidence="32">HIV-1 lineages are divided in three main groups, M (for Major), O (for Outlier), and N (for New, or Non-M, Non-O). The vast majority of strains found worldwide belong to the group M. Group O seems to be endemic to and largely confined to Cameroon and neighboring countries in West Central Africa, where these viruses represent a small minority of HIV-1 strains. The group N is represented by a limited number of isolates from Cameroonian persons. The group M is further subdivided in 9 clades or subtypes (A to D, F to H, J and K).</text>
</comment>
<keyword evidence="30 32" id="KW-0449">Lipoprotein</keyword>
<dbReference type="GO" id="GO:0019062">
    <property type="term" value="P:virion attachment to host cell"/>
    <property type="evidence" value="ECO:0007669"/>
    <property type="project" value="UniProtKB-UniRule"/>
</dbReference>
<dbReference type="HAMAP" id="MF_04083">
    <property type="entry name" value="HIV_ENV"/>
    <property type="match status" value="1"/>
</dbReference>
<feature type="disulfide bond" evidence="32">
    <location>
        <begin position="585"/>
        <end position="591"/>
    </location>
</feature>
<comment type="subcellular location">
    <molecule>Surface protein gp120</molecule>
    <subcellularLocation>
        <location evidence="32">Virion membrane</location>
        <topology evidence="32">Peripheral membrane protein</topology>
    </subcellularLocation>
    <subcellularLocation>
        <location evidence="32">Host cell membrane</location>
        <topology evidence="32">Peripheral membrane protein</topology>
    </subcellularLocation>
    <subcellularLocation>
        <location evidence="32">Host endosome membrane</location>
        <topology evidence="32">Single-pass type I membrane protein</topology>
    </subcellularLocation>
    <text evidence="32">The surface protein is not anchored to the viral envelope, but associates with the extravirion surface through its binding to TM. It is probably concentrated at the site of budding and incorporated into the virions possibly by contacts between the cytoplasmic tail of Env and the N-terminus of Gag.</text>
</comment>
<evidence type="ECO:0000256" key="24">
    <source>
        <dbReference type="ARBA" id="ARBA00023054"/>
    </source>
</evidence>
<evidence type="ECO:0000256" key="12">
    <source>
        <dbReference type="ARBA" id="ARBA00022595"/>
    </source>
</evidence>
<feature type="site" description="Cleavage; by host furin" evidence="32">
    <location>
        <begin position="499"/>
        <end position="500"/>
    </location>
</feature>
<evidence type="ECO:0000256" key="17">
    <source>
        <dbReference type="ARBA" id="ARBA00022804"/>
    </source>
</evidence>
<dbReference type="Gene3D" id="1.20.5.490">
    <property type="entry name" value="Single helix bin"/>
    <property type="match status" value="1"/>
</dbReference>
<evidence type="ECO:0000256" key="22">
    <source>
        <dbReference type="ARBA" id="ARBA00022989"/>
    </source>
</evidence>
<dbReference type="InterPro" id="IPR037527">
    <property type="entry name" value="Gp160"/>
</dbReference>
<dbReference type="GO" id="GO:0039654">
    <property type="term" value="P:fusion of virus membrane with host endosome membrane"/>
    <property type="evidence" value="ECO:0007669"/>
    <property type="project" value="UniProtKB-UniRule"/>
</dbReference>
<accession>A0A3Q8GA40</accession>
<organismHost>
    <name type="scientific">Homo sapiens</name>
    <name type="common">Human</name>
    <dbReference type="NCBI Taxonomy" id="9606"/>
</organismHost>
<keyword evidence="24 32" id="KW-0175">Coiled coil</keyword>
<dbReference type="EMBL" id="MG365770">
    <property type="protein sequence ID" value="AWW05524.1"/>
    <property type="molecule type" value="Genomic_DNA"/>
</dbReference>
<keyword evidence="11 32" id="KW-0945">Host-virus interaction</keyword>
<evidence type="ECO:0000256" key="11">
    <source>
        <dbReference type="ARBA" id="ARBA00022581"/>
    </source>
</evidence>
<feature type="lipid moiety-binding region" description="S-palmitoyl cysteine; by host" evidence="32">
    <location>
        <position position="751"/>
    </location>
</feature>
<feature type="region of interest" description="Immunosuppression" evidence="32">
    <location>
        <begin position="561"/>
        <end position="579"/>
    </location>
</feature>
<dbReference type="FunFam" id="2.170.40.20:FF:000002">
    <property type="entry name" value="Envelope glycoprotein gp160"/>
    <property type="match status" value="1"/>
</dbReference>
<dbReference type="Pfam" id="PF00516">
    <property type="entry name" value="GP120"/>
    <property type="match status" value="1"/>
</dbReference>
<evidence type="ECO:0000256" key="14">
    <source>
        <dbReference type="ARBA" id="ARBA00022692"/>
    </source>
</evidence>
<evidence type="ECO:0000256" key="31">
    <source>
        <dbReference type="ARBA" id="ARBA00023296"/>
    </source>
</evidence>
<evidence type="ECO:0000256" key="15">
    <source>
        <dbReference type="ARBA" id="ARBA00022703"/>
    </source>
</evidence>
<feature type="region of interest" description="CD4-binding loop" evidence="32">
    <location>
        <begin position="364"/>
        <end position="374"/>
    </location>
</feature>
<keyword evidence="18 32" id="KW-0946">Virion</keyword>
<evidence type="ECO:0000256" key="28">
    <source>
        <dbReference type="ARBA" id="ARBA00023180"/>
    </source>
</evidence>
<comment type="similarity">
    <text evidence="32">Belongs to the HIV-1 env protein family.</text>
</comment>
<keyword evidence="17 32" id="KW-1161">Viral attachment to host cell</keyword>
<dbReference type="Gene3D" id="2.170.40.20">
    <property type="entry name" value="Human immunodeficiency virus 1, Gp160, envelope glycoprotein"/>
    <property type="match status" value="2"/>
</dbReference>
<gene>
    <name evidence="32 37" type="primary">env</name>
</gene>
<comment type="PTM">
    <text evidence="32">Palmitoylation of the transmembrane protein and of Env polyprotein (prior to its proteolytic cleavage) is essential for their association with host cell membrane lipid rafts. Palmitoylation is therefore required for envelope trafficking to classical lipid rafts, but not for viral replication.</text>
</comment>
<feature type="disulfide bond" evidence="32">
    <location>
        <begin position="129"/>
        <end position="155"/>
    </location>
</feature>
<feature type="disulfide bond" evidence="32">
    <location>
        <begin position="220"/>
        <end position="249"/>
    </location>
</feature>
<keyword evidence="25 32" id="KW-0472">Membrane</keyword>
<comment type="function">
    <text evidence="32">Envelope glycoprotein gp160: Oligomerizes in the host endoplasmic reticulum into predominantly trimers. In a second time, gp160 transits in the host Golgi, where glycosylation is completed. The precursor is then proteolytically cleaved in the trans-Golgi and thereby activated by cellular furin or furin-like proteases to produce gp120 and gp41.</text>
</comment>
<comment type="subcellular location">
    <subcellularLocation>
        <location evidence="3">Host cell membrane</location>
        <topology evidence="3">Peripheral membrane protein</topology>
    </subcellularLocation>
    <subcellularLocation>
        <location evidence="1">Host cell membrane</location>
        <topology evidence="1">Single-pass type I membrane protein</topology>
    </subcellularLocation>
    <subcellularLocation>
        <location evidence="2">Host endosome membrane</location>
        <topology evidence="2">Peripheral membrane protein</topology>
    </subcellularLocation>
    <subcellularLocation>
        <location evidence="5">Host endosome membrane</location>
        <topology evidence="5">Single-pass type I membrane protein</topology>
    </subcellularLocation>
    <subcellularLocation>
        <location evidence="6">Virion membrane</location>
        <topology evidence="6">Peripheral membrane protein</topology>
    </subcellularLocation>
    <subcellularLocation>
        <location evidence="4">Virion membrane</location>
        <topology evidence="4">Single-pass type I membrane protein</topology>
    </subcellularLocation>
</comment>
<dbReference type="GO" id="GO:0052031">
    <property type="term" value="P:symbiont-mediated perturbation of host defense response"/>
    <property type="evidence" value="ECO:0007669"/>
    <property type="project" value="UniProtKB-UniRule"/>
</dbReference>
<evidence type="ECO:0000256" key="8">
    <source>
        <dbReference type="ARBA" id="ARBA00022510"/>
    </source>
</evidence>
<feature type="domain" description="Retroviral envelope protein GP41-like" evidence="36">
    <location>
        <begin position="517"/>
        <end position="705"/>
    </location>
</feature>
<evidence type="ECO:0000256" key="25">
    <source>
        <dbReference type="ARBA" id="ARBA00023136"/>
    </source>
</evidence>
<reference evidence="37" key="2">
    <citation type="journal article" date="2018" name="Mem. Inst. Oswaldo Cruz">
        <title>Potential overestimation of HIV-1 sub-subtype F1 circulation in Rio de Janeiro, Brazil.</title>
        <authorList>
            <person name="Marques B.C."/>
            <person name="Morgado M.G."/>
            <person name="Guimaraes M.L."/>
        </authorList>
    </citation>
    <scope>NUCLEOTIDE SEQUENCE</scope>
    <source>
        <strain evidence="37">02BRRJSB167</strain>
    </source>
</reference>
<keyword evidence="8 32" id="KW-1170">Fusion of virus membrane with host endosomal membrane</keyword>
<evidence type="ECO:0000256" key="19">
    <source>
        <dbReference type="ARBA" id="ARBA00022870"/>
    </source>
</evidence>
<keyword evidence="20 32" id="KW-0261">Viral envelope protein</keyword>
<keyword evidence="21 32" id="KW-1164">Virus endocytosis by host</keyword>
<keyword evidence="28 32" id="KW-0325">Glycoprotein</keyword>
<evidence type="ECO:0000256" key="1">
    <source>
        <dbReference type="ARBA" id="ARBA00004402"/>
    </source>
</evidence>
<comment type="domain">
    <text evidence="32">The CD4-binding region is targeted by the antibody b12.</text>
</comment>
<dbReference type="CDD" id="cd09909">
    <property type="entry name" value="HIV-1-like_HR1-HR2"/>
    <property type="match status" value="1"/>
</dbReference>
<keyword evidence="14 32" id="KW-0812">Transmembrane</keyword>
<evidence type="ECO:0000256" key="13">
    <source>
        <dbReference type="ARBA" id="ARBA00022685"/>
    </source>
</evidence>
<dbReference type="SUPFAM" id="SSF58069">
    <property type="entry name" value="Virus ectodomain"/>
    <property type="match status" value="1"/>
</dbReference>
<name>A0A3Q8GA40_HV1</name>
<dbReference type="GO" id="GO:0016020">
    <property type="term" value="C:membrane"/>
    <property type="evidence" value="ECO:0007669"/>
    <property type="project" value="UniProtKB-UniRule"/>
</dbReference>
<evidence type="ECO:0000256" key="4">
    <source>
        <dbReference type="ARBA" id="ARBA00004563"/>
    </source>
</evidence>
<evidence type="ECO:0000256" key="23">
    <source>
        <dbReference type="ARBA" id="ARBA00023046"/>
    </source>
</evidence>
<evidence type="ECO:0000256" key="18">
    <source>
        <dbReference type="ARBA" id="ARBA00022844"/>
    </source>
</evidence>
<dbReference type="GO" id="GO:0019082">
    <property type="term" value="P:viral protein processing"/>
    <property type="evidence" value="ECO:0007669"/>
    <property type="project" value="UniProtKB-UniRule"/>
</dbReference>
<comment type="subunit">
    <text evidence="32">The mature envelope protein (Env) consists of a homotrimer of non-covalently associated gp120-gp41 heterodimers. The resulting complex protrudes from the virus surface as a spike. There seems to be as few as 10 spikes on the average virion. Surface protein gp120 interacts with host CD4, CCR5 and CXCR4. Gp120 also interacts with the C-type lectins CD209/DC-SIGN and CLEC4M/DC-SIGNR (collectively referred to as DC-SIGN(R)). Gp120 and gp41 interact with GalCer. Gp120 interacts with host ITGA4/ITGB7 complex; on CD4+ T-cells, this interaction results in rapid activation of integrin ITGAL/LFA-1, which facilitates efficient cell-to-cell spreading of HIV-1. Gp120 interacts with cell-associated heparan sulfate; this interaction increases virus infectivity on permissive cells and may be involved in infection of CD4- cells.</text>
</comment>
<dbReference type="GO" id="GO:0020002">
    <property type="term" value="C:host cell plasma membrane"/>
    <property type="evidence" value="ECO:0007669"/>
    <property type="project" value="UniProtKB-SubCell"/>
</dbReference>
<keyword evidence="27 32" id="KW-1015">Disulfide bond</keyword>
<feature type="topological domain" description="Cytoplasmic" evidence="32">
    <location>
        <begin position="693"/>
        <end position="843"/>
    </location>
</feature>
<proteinExistence type="inferred from homology"/>
<evidence type="ECO:0000259" key="35">
    <source>
        <dbReference type="Pfam" id="PF00516"/>
    </source>
</evidence>
<feature type="short sequence motif" description="YXXL motif; contains endocytosis signal" evidence="32">
    <location>
        <begin position="699"/>
        <end position="702"/>
    </location>
</feature>
<dbReference type="GO" id="GO:0019031">
    <property type="term" value="C:viral envelope"/>
    <property type="evidence" value="ECO:0007669"/>
    <property type="project" value="UniProtKB-KW"/>
</dbReference>
<feature type="region of interest" description="Disordered" evidence="34">
    <location>
        <begin position="442"/>
        <end position="461"/>
    </location>
</feature>
<evidence type="ECO:0000256" key="2">
    <source>
        <dbReference type="ARBA" id="ARBA00004433"/>
    </source>
</evidence>
<keyword evidence="10 32" id="KW-1165">Clathrin-mediated endocytosis of virus by host</keyword>
<keyword evidence="29 32" id="KW-0899">Viral immunoevasion</keyword>
<dbReference type="GO" id="GO:1903911">
    <property type="term" value="P:positive regulation of receptor clustering"/>
    <property type="evidence" value="ECO:0007669"/>
    <property type="project" value="UniProtKB-UniRule"/>
</dbReference>